<gene>
    <name evidence="2" type="ORF">D9F05_19070</name>
</gene>
<organism evidence="2">
    <name type="scientific">Escherichia coli</name>
    <dbReference type="NCBI Taxonomy" id="562"/>
    <lineage>
        <taxon>Bacteria</taxon>
        <taxon>Pseudomonadati</taxon>
        <taxon>Pseudomonadota</taxon>
        <taxon>Gammaproteobacteria</taxon>
        <taxon>Enterobacterales</taxon>
        <taxon>Enterobacteriaceae</taxon>
        <taxon>Escherichia</taxon>
    </lineage>
</organism>
<evidence type="ECO:0000313" key="2">
    <source>
        <dbReference type="EMBL" id="MHO06434.1"/>
    </source>
</evidence>
<feature type="coiled-coil region" evidence="1">
    <location>
        <begin position="8"/>
        <end position="42"/>
    </location>
</feature>
<proteinExistence type="predicted"/>
<name>A0A3L0W4M0_ECOLX</name>
<keyword evidence="1" id="KW-0175">Coiled coil</keyword>
<evidence type="ECO:0008006" key="3">
    <source>
        <dbReference type="Google" id="ProtNLM"/>
    </source>
</evidence>
<comment type="caution">
    <text evidence="2">The sequence shown here is derived from an EMBL/GenBank/DDBJ whole genome shotgun (WGS) entry which is preliminary data.</text>
</comment>
<protein>
    <recommendedName>
        <fullName evidence="3">Coiled coil domain-containing protein</fullName>
    </recommendedName>
</protein>
<reference evidence="2" key="1">
    <citation type="submission" date="2018-10" db="EMBL/GenBank/DDBJ databases">
        <authorList>
            <consortium name="NARMS: The National Antimicrobial Resistance Monitoring System"/>
        </authorList>
    </citation>
    <scope>NUCLEOTIDE SEQUENCE [LARGE SCALE GENOMIC DNA]</scope>
    <source>
        <strain evidence="2">CVM N17EC0388</strain>
    </source>
</reference>
<evidence type="ECO:0000256" key="1">
    <source>
        <dbReference type="SAM" id="Coils"/>
    </source>
</evidence>
<dbReference type="AlphaFoldDB" id="A0A3L0W4M0"/>
<accession>A0A3L0W4M0</accession>
<sequence length="95" mass="10794">MEVQKAYKEKLNAQLNEWSSQINLLEAKMENISADLKVKRAKEIQALRVKQHAASDKMDELGKASGESWEQVKLTADKMWSDLKTGLAEAQSKFK</sequence>
<dbReference type="EMBL" id="RNRV01000043">
    <property type="protein sequence ID" value="MHO06434.1"/>
    <property type="molecule type" value="Genomic_DNA"/>
</dbReference>